<dbReference type="PANTHER" id="PTHR43179:SF12">
    <property type="entry name" value="GALACTOFURANOSYLTRANSFERASE GLFT2"/>
    <property type="match status" value="1"/>
</dbReference>
<accession>A0ABY5RRF1</accession>
<dbReference type="InterPro" id="IPR029044">
    <property type="entry name" value="Nucleotide-diphossugar_trans"/>
</dbReference>
<dbReference type="EC" id="2.4.-.-" evidence="6"/>
<feature type="domain" description="Glycosyltransferase 2-like" evidence="5">
    <location>
        <begin position="183"/>
        <end position="341"/>
    </location>
</feature>
<protein>
    <submittedName>
        <fullName evidence="6">Glycosyltransferase</fullName>
        <ecNumber evidence="6">2.4.-.-</ecNumber>
    </submittedName>
</protein>
<dbReference type="EMBL" id="CP102845">
    <property type="protein sequence ID" value="UVF18352.1"/>
    <property type="molecule type" value="Genomic_DNA"/>
</dbReference>
<name>A0ABY5RRF1_9HYPH</name>
<evidence type="ECO:0000259" key="5">
    <source>
        <dbReference type="Pfam" id="PF00535"/>
    </source>
</evidence>
<proteinExistence type="inferred from homology"/>
<dbReference type="Proteomes" id="UP001017257">
    <property type="component" value="Chromosome"/>
</dbReference>
<evidence type="ECO:0000256" key="3">
    <source>
        <dbReference type="ARBA" id="ARBA00022679"/>
    </source>
</evidence>
<evidence type="ECO:0000313" key="6">
    <source>
        <dbReference type="EMBL" id="UVF18352.1"/>
    </source>
</evidence>
<dbReference type="PANTHER" id="PTHR43179">
    <property type="entry name" value="RHAMNOSYLTRANSFERASE WBBL"/>
    <property type="match status" value="1"/>
</dbReference>
<dbReference type="Pfam" id="PF00535">
    <property type="entry name" value="Glycos_transf_2"/>
    <property type="match status" value="2"/>
</dbReference>
<evidence type="ECO:0000313" key="7">
    <source>
        <dbReference type="Proteomes" id="UP001017257"/>
    </source>
</evidence>
<dbReference type="SUPFAM" id="SSF53448">
    <property type="entry name" value="Nucleotide-diphospho-sugar transferases"/>
    <property type="match status" value="2"/>
</dbReference>
<evidence type="ECO:0000256" key="2">
    <source>
        <dbReference type="ARBA" id="ARBA00022676"/>
    </source>
</evidence>
<evidence type="ECO:0000256" key="1">
    <source>
        <dbReference type="ARBA" id="ARBA00006739"/>
    </source>
</evidence>
<comment type="similarity">
    <text evidence="1">Belongs to the glycosyltransferase 2 family.</text>
</comment>
<dbReference type="RefSeq" id="WP_173948533.1">
    <property type="nucleotide sequence ID" value="NZ_CP102845.1"/>
</dbReference>
<keyword evidence="2 6" id="KW-0328">Glycosyltransferase</keyword>
<gene>
    <name evidence="6" type="ORF">HPT29_017785</name>
</gene>
<feature type="compositionally biased region" description="Polar residues" evidence="4">
    <location>
        <begin position="702"/>
        <end position="715"/>
    </location>
</feature>
<reference evidence="6" key="1">
    <citation type="submission" date="2022-08" db="EMBL/GenBank/DDBJ databases">
        <title>Microvirga terrae sp. nov., isolated from soil.</title>
        <authorList>
            <person name="Kim K.H."/>
            <person name="Seo Y.L."/>
            <person name="Kim J.M."/>
            <person name="Lee J.K."/>
            <person name="Han D.M."/>
            <person name="Jeon C.O."/>
        </authorList>
    </citation>
    <scope>NUCLEOTIDE SEQUENCE</scope>
    <source>
        <strain evidence="6">R24</strain>
    </source>
</reference>
<dbReference type="Gene3D" id="3.90.550.10">
    <property type="entry name" value="Spore Coat Polysaccharide Biosynthesis Protein SpsA, Chain A"/>
    <property type="match status" value="2"/>
</dbReference>
<dbReference type="GO" id="GO:0016757">
    <property type="term" value="F:glycosyltransferase activity"/>
    <property type="evidence" value="ECO:0007669"/>
    <property type="project" value="UniProtKB-KW"/>
</dbReference>
<organism evidence="6 7">
    <name type="scientific">Microvirga terrae</name>
    <dbReference type="NCBI Taxonomy" id="2740529"/>
    <lineage>
        <taxon>Bacteria</taxon>
        <taxon>Pseudomonadati</taxon>
        <taxon>Pseudomonadota</taxon>
        <taxon>Alphaproteobacteria</taxon>
        <taxon>Hyphomicrobiales</taxon>
        <taxon>Methylobacteriaceae</taxon>
        <taxon>Microvirga</taxon>
    </lineage>
</organism>
<keyword evidence="7" id="KW-1185">Reference proteome</keyword>
<evidence type="ECO:0000256" key="4">
    <source>
        <dbReference type="SAM" id="MobiDB-lite"/>
    </source>
</evidence>
<feature type="region of interest" description="Disordered" evidence="4">
    <location>
        <begin position="691"/>
        <end position="715"/>
    </location>
</feature>
<dbReference type="InterPro" id="IPR001173">
    <property type="entry name" value="Glyco_trans_2-like"/>
</dbReference>
<sequence>MKRAIRAIVPDRIVTMAAPPVQAPPAAPAPKVPPRKDIARLLFDARWYLGQHPEAPADHEEGYRYYRLNGRSAGHRPSPLFADLRLPSRMRLPQEHLFRATSSPILSRMPPTRYLELYRLREKRTVHRPSSTLAEYLRRAMIKPDLIGPDLTEYDLRVVAYMDGEKTRFSADDSGASPADLVSIVLVARAEVGLLDDTIVSVLMQSYENWELIVANVGDDADIAALVRRFDDDRIKLLPLDRPATPGRARNACVAASSGNLVAYLDPNTLWDPDCLCVLRNCMRATGARASYGAQIVWNGFDADARLGWSFKSIRFSPFNRSLIENLDYLSTTVLVHDRSLLDELGPFDEALRGHVDWDWITRMTEAARPTAVPCLLGHHFLPYRDEDQASESTAETAAGDQDGEEAALHEARARLVARADWSQLFVTTDGTEHLAHSISRSVRSARRGKLAGLPVERVQILIPNYESLGELEMCLASIAEHTLTPYDVLVVDNGSSDETYERLEGMIASFGHASLLRETTASGFSFAVNRGLAEIADRNDKVVILNNDTLVTPDWLDELRYVLVKHEDAGIAVPRQVIPAGTKALKLHMPAADARLECDINLSSQHDNIFNPDFDPDDNLVELSYAPLFCGLIRPETIKALGGLDQRNGPHYRSDWIFCEALRRVLGRRIIYTPYSKVYHLQGVATEKRMSSTGVGPEPNRANSTNPNSGDINQ</sequence>
<keyword evidence="3 6" id="KW-0808">Transferase</keyword>
<feature type="domain" description="Glycosyltransferase 2-like" evidence="5">
    <location>
        <begin position="461"/>
        <end position="590"/>
    </location>
</feature>